<keyword evidence="1" id="KW-1133">Transmembrane helix</keyword>
<protein>
    <submittedName>
        <fullName evidence="2">DUF898 domain-containing protein</fullName>
    </submittedName>
</protein>
<name>A0A7Z2VY84_9BURK</name>
<organism evidence="2 3">
    <name type="scientific">Massilia forsythiae</name>
    <dbReference type="NCBI Taxonomy" id="2728020"/>
    <lineage>
        <taxon>Bacteria</taxon>
        <taxon>Pseudomonadati</taxon>
        <taxon>Pseudomonadota</taxon>
        <taxon>Betaproteobacteria</taxon>
        <taxon>Burkholderiales</taxon>
        <taxon>Oxalobacteraceae</taxon>
        <taxon>Telluria group</taxon>
        <taxon>Massilia</taxon>
    </lineage>
</organism>
<dbReference type="InterPro" id="IPR010295">
    <property type="entry name" value="DUF898"/>
</dbReference>
<feature type="transmembrane region" description="Helical" evidence="1">
    <location>
        <begin position="183"/>
        <end position="201"/>
    </location>
</feature>
<feature type="transmembrane region" description="Helical" evidence="1">
    <location>
        <begin position="271"/>
        <end position="293"/>
    </location>
</feature>
<feature type="transmembrane region" description="Helical" evidence="1">
    <location>
        <begin position="113"/>
        <end position="134"/>
    </location>
</feature>
<evidence type="ECO:0000313" key="3">
    <source>
        <dbReference type="Proteomes" id="UP000502415"/>
    </source>
</evidence>
<evidence type="ECO:0000313" key="2">
    <source>
        <dbReference type="EMBL" id="QJE01072.1"/>
    </source>
</evidence>
<keyword evidence="1" id="KW-0472">Membrane</keyword>
<dbReference type="Proteomes" id="UP000502415">
    <property type="component" value="Chromosome"/>
</dbReference>
<keyword evidence="1" id="KW-0812">Transmembrane</keyword>
<dbReference type="EMBL" id="CP051685">
    <property type="protein sequence ID" value="QJE01072.1"/>
    <property type="molecule type" value="Genomic_DNA"/>
</dbReference>
<dbReference type="RefSeq" id="WP_170203101.1">
    <property type="nucleotide sequence ID" value="NZ_CP051685.1"/>
</dbReference>
<proteinExistence type="predicted"/>
<accession>A0A7Z2VY84</accession>
<dbReference type="Pfam" id="PF05987">
    <property type="entry name" value="DUF898"/>
    <property type="match status" value="1"/>
</dbReference>
<dbReference type="KEGG" id="mfy:HH212_14390"/>
<keyword evidence="3" id="KW-1185">Reference proteome</keyword>
<sequence>MTEPIDSALPDLAFPAEEEAHAPEPAELLALQFSGSGAEYFRIWIVNLMLSVATLGIYSAWAKTRRLQYFYRNTSLAGASFDFRGDPRAILRGRILALVLVAAYQYAFGFSVAAGAVTVGLLLLALPFLMRSALRFRLANTWYRGLPFGFDGGIAKAYLAYLVPVAIFVLPGALFALTRDARILGAFSLLYLFWPLMHGAMKRYQHGRLLYGDLHAGFAPSAASLAKPYLFAFLFNLGALVVFVAVVGVTAVAGRGAASGTAPGANLASGIALILGTLLLYLCFLFSGLYILVRMNNRAWSGTAFPGIAIDCRMRVRGYLRLQVVNVLLTVFTLGLFRPFAAVRTWRYRVDHVRIDAPGGFEQASVHAGRRPASAAGDGAADFLGVDLSW</sequence>
<feature type="transmembrane region" description="Helical" evidence="1">
    <location>
        <begin position="89"/>
        <end position="107"/>
    </location>
</feature>
<feature type="transmembrane region" description="Helical" evidence="1">
    <location>
        <begin position="155"/>
        <end position="177"/>
    </location>
</feature>
<feature type="transmembrane region" description="Helical" evidence="1">
    <location>
        <begin position="229"/>
        <end position="251"/>
    </location>
</feature>
<evidence type="ECO:0000256" key="1">
    <source>
        <dbReference type="SAM" id="Phobius"/>
    </source>
</evidence>
<feature type="transmembrane region" description="Helical" evidence="1">
    <location>
        <begin position="41"/>
        <end position="62"/>
    </location>
</feature>
<gene>
    <name evidence="2" type="ORF">HH212_14390</name>
</gene>
<feature type="transmembrane region" description="Helical" evidence="1">
    <location>
        <begin position="322"/>
        <end position="341"/>
    </location>
</feature>
<reference evidence="2 3" key="1">
    <citation type="submission" date="2020-04" db="EMBL/GenBank/DDBJ databases">
        <title>Genome sequencing of novel species.</title>
        <authorList>
            <person name="Heo J."/>
            <person name="Kim S.-J."/>
            <person name="Kim J.-S."/>
            <person name="Hong S.-B."/>
            <person name="Kwon S.-W."/>
        </authorList>
    </citation>
    <scope>NUCLEOTIDE SEQUENCE [LARGE SCALE GENOMIC DNA]</scope>
    <source>
        <strain evidence="2 3">GN2-R2</strain>
    </source>
</reference>
<dbReference type="AlphaFoldDB" id="A0A7Z2VY84"/>